<gene>
    <name evidence="1" type="ORF">PCANC_12869</name>
</gene>
<dbReference type="EMBL" id="PGCJ01000104">
    <property type="protein sequence ID" value="PLW48286.1"/>
    <property type="molecule type" value="Genomic_DNA"/>
</dbReference>
<dbReference type="Proteomes" id="UP000235388">
    <property type="component" value="Unassembled WGS sequence"/>
</dbReference>
<keyword evidence="2" id="KW-1185">Reference proteome</keyword>
<evidence type="ECO:0000313" key="1">
    <source>
        <dbReference type="EMBL" id="PLW48286.1"/>
    </source>
</evidence>
<accession>A0A2N5VEG3</accession>
<name>A0A2N5VEG3_9BASI</name>
<organism evidence="1 2">
    <name type="scientific">Puccinia coronata f. sp. avenae</name>
    <dbReference type="NCBI Taxonomy" id="200324"/>
    <lineage>
        <taxon>Eukaryota</taxon>
        <taxon>Fungi</taxon>
        <taxon>Dikarya</taxon>
        <taxon>Basidiomycota</taxon>
        <taxon>Pucciniomycotina</taxon>
        <taxon>Pucciniomycetes</taxon>
        <taxon>Pucciniales</taxon>
        <taxon>Pucciniaceae</taxon>
        <taxon>Puccinia</taxon>
    </lineage>
</organism>
<proteinExistence type="predicted"/>
<reference evidence="1 2" key="1">
    <citation type="submission" date="2017-11" db="EMBL/GenBank/DDBJ databases">
        <title>De novo assembly and phasing of dikaryotic genomes from two isolates of Puccinia coronata f. sp. avenae, the causal agent of oat crown rust.</title>
        <authorList>
            <person name="Miller M.E."/>
            <person name="Zhang Y."/>
            <person name="Omidvar V."/>
            <person name="Sperschneider J."/>
            <person name="Schwessinger B."/>
            <person name="Raley C."/>
            <person name="Palmer J.M."/>
            <person name="Garnica D."/>
            <person name="Upadhyaya N."/>
            <person name="Rathjen J."/>
            <person name="Taylor J.M."/>
            <person name="Park R.F."/>
            <person name="Dodds P.N."/>
            <person name="Hirsch C.D."/>
            <person name="Kianian S.F."/>
            <person name="Figueroa M."/>
        </authorList>
    </citation>
    <scope>NUCLEOTIDE SEQUENCE [LARGE SCALE GENOMIC DNA]</scope>
    <source>
        <strain evidence="1">12NC29</strain>
    </source>
</reference>
<sequence length="125" mass="13357">MQSKTDQGATNRSLDKLSLLEQQDQLKDISTPSYAPAGLITNCISRAKHNGPGVWPPSLNRSTIYSVAQHPSLDRMAVSAFNSDAAIRASFAGSARLFVCRPNKTQPTNKAGLLATRISLVTSGT</sequence>
<dbReference type="AlphaFoldDB" id="A0A2N5VEG3"/>
<protein>
    <submittedName>
        <fullName evidence="1">Uncharacterized protein</fullName>
    </submittedName>
</protein>
<evidence type="ECO:0000313" key="2">
    <source>
        <dbReference type="Proteomes" id="UP000235388"/>
    </source>
</evidence>
<comment type="caution">
    <text evidence="1">The sequence shown here is derived from an EMBL/GenBank/DDBJ whole genome shotgun (WGS) entry which is preliminary data.</text>
</comment>